<feature type="compositionally biased region" description="Polar residues" evidence="1">
    <location>
        <begin position="187"/>
        <end position="204"/>
    </location>
</feature>
<keyword evidence="3" id="KW-1185">Reference proteome</keyword>
<feature type="compositionally biased region" description="Basic and acidic residues" evidence="1">
    <location>
        <begin position="486"/>
        <end position="497"/>
    </location>
</feature>
<feature type="compositionally biased region" description="Polar residues" evidence="1">
    <location>
        <begin position="226"/>
        <end position="237"/>
    </location>
</feature>
<feature type="region of interest" description="Disordered" evidence="1">
    <location>
        <begin position="662"/>
        <end position="684"/>
    </location>
</feature>
<feature type="compositionally biased region" description="Low complexity" evidence="1">
    <location>
        <begin position="738"/>
        <end position="752"/>
    </location>
</feature>
<feature type="compositionally biased region" description="Low complexity" evidence="1">
    <location>
        <begin position="664"/>
        <end position="680"/>
    </location>
</feature>
<feature type="region of interest" description="Disordered" evidence="1">
    <location>
        <begin position="521"/>
        <end position="540"/>
    </location>
</feature>
<feature type="region of interest" description="Disordered" evidence="1">
    <location>
        <begin position="277"/>
        <end position="299"/>
    </location>
</feature>
<comment type="caution">
    <text evidence="2">The sequence shown here is derived from an EMBL/GenBank/DDBJ whole genome shotgun (WGS) entry which is preliminary data.</text>
</comment>
<feature type="compositionally biased region" description="Low complexity" evidence="1">
    <location>
        <begin position="557"/>
        <end position="581"/>
    </location>
</feature>
<name>A0A4S4LYF1_9AGAM</name>
<feature type="region of interest" description="Disordered" evidence="1">
    <location>
        <begin position="187"/>
        <end position="209"/>
    </location>
</feature>
<evidence type="ECO:0000256" key="1">
    <source>
        <dbReference type="SAM" id="MobiDB-lite"/>
    </source>
</evidence>
<feature type="region of interest" description="Disordered" evidence="1">
    <location>
        <begin position="378"/>
        <end position="416"/>
    </location>
</feature>
<feature type="compositionally biased region" description="Acidic residues" evidence="1">
    <location>
        <begin position="984"/>
        <end position="996"/>
    </location>
</feature>
<gene>
    <name evidence="2" type="ORF">EW146_g5038</name>
</gene>
<feature type="region of interest" description="Disordered" evidence="1">
    <location>
        <begin position="1"/>
        <end position="34"/>
    </location>
</feature>
<feature type="region of interest" description="Disordered" evidence="1">
    <location>
        <begin position="977"/>
        <end position="996"/>
    </location>
</feature>
<dbReference type="OrthoDB" id="3216045at2759"/>
<dbReference type="AlphaFoldDB" id="A0A4S4LYF1"/>
<feature type="region of interest" description="Disordered" evidence="1">
    <location>
        <begin position="557"/>
        <end position="624"/>
    </location>
</feature>
<feature type="region of interest" description="Disordered" evidence="1">
    <location>
        <begin position="441"/>
        <end position="515"/>
    </location>
</feature>
<feature type="region of interest" description="Disordered" evidence="1">
    <location>
        <begin position="719"/>
        <end position="752"/>
    </location>
</feature>
<protein>
    <submittedName>
        <fullName evidence="2">Uncharacterized protein</fullName>
    </submittedName>
</protein>
<feature type="compositionally biased region" description="Basic and acidic residues" evidence="1">
    <location>
        <begin position="593"/>
        <end position="607"/>
    </location>
</feature>
<feature type="compositionally biased region" description="Polar residues" evidence="1">
    <location>
        <begin position="378"/>
        <end position="389"/>
    </location>
</feature>
<proteinExistence type="predicted"/>
<feature type="compositionally biased region" description="Low complexity" evidence="1">
    <location>
        <begin position="441"/>
        <end position="458"/>
    </location>
</feature>
<evidence type="ECO:0000313" key="3">
    <source>
        <dbReference type="Proteomes" id="UP000310158"/>
    </source>
</evidence>
<sequence>MAEPRTVLRSPQSPSYIPVVAPKPPTSSLPTSLSVPQLGLVPRIRQNSVTGIQSTPPHAISTATPLQSPNSGLSSFRSLRNFLPFGTGKPHSSHGTNGGTLGGSKLPLVGFGSRRSITADRKNSGTHQRAQREEETTVLDIDGSFQRHELETPSMSHSVSSSPWMQTDREIVTPRGSQDVLAGSCSARTSMTANRKTPESNSRARSGKELPVLPADAFGQQETVSEKLQSGTTSSFRLDSGPPVITYTPDPPLSTELSTIIEADMSGLSRHFPSFEESHNTADEYPLPLPDASKGGRTPDVLETSVLDLSTSKLTDEVMLALNGTESGAGWLSGVIVEDADSHAEKRARKGSGDQEPEVSFHLDALDPELAALLSPNCLTDNQQPNAEQHLSPPPLNSLAPTRENTPQTISAPLPSSARHSLVSAISHSSPVRIPATLSHSTIPRIPSSSSVPRLVRSSTDRVNPLCSEHEIASRTASDSSLPTGESRRASSDDVRPRRLHVPPSPLAAESPVQAPLVRAHTGGETYRKPPVSRLMTPSRSTLYMPASARALRATASASPSSWEADSASPSSRASSALGAAPVRRLHRPRQSIGEESRPSLGLDRDSAYASRSRKRSMSVGENLAHVSHRSVPINGKPATDLIGPRTQKAFAAAGLLDFDRENGSVNGSSSVSRFGSVRSSSDRDFRSQYAPSRLAFSEAGSASSWRSGSRNMTFSEAASVRGGPLDGFTGTPRTTFSMGSTAATSVSGASSPQYGHLSLQSMHDKHAMETGVLLSALADSQRTVQGLREENGGLLTRVQELEIKLSDAHAQIRRQQYTARSVVDRMSSRPSSSEGPSHRRLQPRVHGLSPAVVLRDISPRVSPGHSLDVGVRVEDAQSTAVSPDTTYRVQSHRRRMSNTSSVFALPPSNMTMLVQEDALSAEHSGPGSFMSLNRSVSSTGNISPTTANFSMNETMGSPRSLNLKPEHELHLGDLASLDLRFEDGEEEDGRGDDGG</sequence>
<feature type="region of interest" description="Disordered" evidence="1">
    <location>
        <begin position="817"/>
        <end position="844"/>
    </location>
</feature>
<evidence type="ECO:0000313" key="2">
    <source>
        <dbReference type="EMBL" id="THH15430.1"/>
    </source>
</evidence>
<dbReference type="Proteomes" id="UP000310158">
    <property type="component" value="Unassembled WGS sequence"/>
</dbReference>
<feature type="region of interest" description="Disordered" evidence="1">
    <location>
        <begin position="226"/>
        <end position="252"/>
    </location>
</feature>
<feature type="compositionally biased region" description="Polar residues" evidence="1">
    <location>
        <begin position="399"/>
        <end position="411"/>
    </location>
</feature>
<accession>A0A4S4LYF1</accession>
<feature type="compositionally biased region" description="Polar residues" evidence="1">
    <location>
        <begin position="475"/>
        <end position="484"/>
    </location>
</feature>
<feature type="region of interest" description="Disordered" evidence="1">
    <location>
        <begin position="116"/>
        <end position="164"/>
    </location>
</feature>
<organism evidence="2 3">
    <name type="scientific">Bondarzewia mesenterica</name>
    <dbReference type="NCBI Taxonomy" id="1095465"/>
    <lineage>
        <taxon>Eukaryota</taxon>
        <taxon>Fungi</taxon>
        <taxon>Dikarya</taxon>
        <taxon>Basidiomycota</taxon>
        <taxon>Agaricomycotina</taxon>
        <taxon>Agaricomycetes</taxon>
        <taxon>Russulales</taxon>
        <taxon>Bondarzewiaceae</taxon>
        <taxon>Bondarzewia</taxon>
    </lineage>
</organism>
<dbReference type="EMBL" id="SGPL01000210">
    <property type="protein sequence ID" value="THH15430.1"/>
    <property type="molecule type" value="Genomic_DNA"/>
</dbReference>
<reference evidence="2 3" key="1">
    <citation type="submission" date="2019-02" db="EMBL/GenBank/DDBJ databases">
        <title>Genome sequencing of the rare red list fungi Bondarzewia mesenterica.</title>
        <authorList>
            <person name="Buettner E."/>
            <person name="Kellner H."/>
        </authorList>
    </citation>
    <scope>NUCLEOTIDE SEQUENCE [LARGE SCALE GENOMIC DNA]</scope>
    <source>
        <strain evidence="2 3">DSM 108281</strain>
    </source>
</reference>